<evidence type="ECO:0000256" key="4">
    <source>
        <dbReference type="ARBA" id="ARBA00023002"/>
    </source>
</evidence>
<protein>
    <submittedName>
        <fullName evidence="7">L-2-hydroxyglutarate oxidase LhgO</fullName>
    </submittedName>
</protein>
<dbReference type="GO" id="GO:0047545">
    <property type="term" value="F:(S)-2-hydroxyglutarate dehydrogenase activity"/>
    <property type="evidence" value="ECO:0007669"/>
    <property type="project" value="TreeGrafter"/>
</dbReference>
<evidence type="ECO:0000256" key="3">
    <source>
        <dbReference type="ARBA" id="ARBA00022827"/>
    </source>
</evidence>
<dbReference type="SUPFAM" id="SSF51905">
    <property type="entry name" value="FAD/NAD(P)-binding domain"/>
    <property type="match status" value="1"/>
</dbReference>
<proteinExistence type="inferred from homology"/>
<dbReference type="InterPro" id="IPR006076">
    <property type="entry name" value="FAD-dep_OxRdtase"/>
</dbReference>
<comment type="caution">
    <text evidence="7">The sequence shown here is derived from an EMBL/GenBank/DDBJ whole genome shotgun (WGS) entry which is preliminary data.</text>
</comment>
<dbReference type="PANTHER" id="PTHR43104">
    <property type="entry name" value="L-2-HYDROXYGLUTARATE DEHYDROGENASE, MITOCHONDRIAL"/>
    <property type="match status" value="1"/>
</dbReference>
<name>A0A840SZ57_9RHOB</name>
<keyword evidence="8" id="KW-1185">Reference proteome</keyword>
<keyword evidence="2" id="KW-0285">Flavoprotein</keyword>
<organism evidence="7 8">
    <name type="scientific">Amaricoccus macauensis</name>
    <dbReference type="NCBI Taxonomy" id="57001"/>
    <lineage>
        <taxon>Bacteria</taxon>
        <taxon>Pseudomonadati</taxon>
        <taxon>Pseudomonadota</taxon>
        <taxon>Alphaproteobacteria</taxon>
        <taxon>Rhodobacterales</taxon>
        <taxon>Paracoccaceae</taxon>
        <taxon>Amaricoccus</taxon>
    </lineage>
</organism>
<feature type="domain" description="FAD dependent oxidoreductase" evidence="6">
    <location>
        <begin position="5"/>
        <end position="364"/>
    </location>
</feature>
<evidence type="ECO:0000256" key="2">
    <source>
        <dbReference type="ARBA" id="ARBA00022630"/>
    </source>
</evidence>
<dbReference type="Proteomes" id="UP000549457">
    <property type="component" value="Unassembled WGS sequence"/>
</dbReference>
<dbReference type="Gene3D" id="3.30.9.10">
    <property type="entry name" value="D-Amino Acid Oxidase, subunit A, domain 2"/>
    <property type="match status" value="1"/>
</dbReference>
<dbReference type="Gene3D" id="3.50.50.60">
    <property type="entry name" value="FAD/NAD(P)-binding domain"/>
    <property type="match status" value="1"/>
</dbReference>
<comment type="cofactor">
    <cofactor evidence="1">
        <name>FAD</name>
        <dbReference type="ChEBI" id="CHEBI:57692"/>
    </cofactor>
</comment>
<keyword evidence="4" id="KW-0560">Oxidoreductase</keyword>
<dbReference type="InterPro" id="IPR036188">
    <property type="entry name" value="FAD/NAD-bd_sf"/>
</dbReference>
<evidence type="ECO:0000259" key="6">
    <source>
        <dbReference type="Pfam" id="PF01266"/>
    </source>
</evidence>
<comment type="similarity">
    <text evidence="5">Belongs to the L2HGDH family.</text>
</comment>
<evidence type="ECO:0000256" key="1">
    <source>
        <dbReference type="ARBA" id="ARBA00001974"/>
    </source>
</evidence>
<evidence type="ECO:0000313" key="7">
    <source>
        <dbReference type="EMBL" id="MBB5224381.1"/>
    </source>
</evidence>
<accession>A0A840SZ57</accession>
<dbReference type="Pfam" id="PF01266">
    <property type="entry name" value="DAO"/>
    <property type="match status" value="1"/>
</dbReference>
<reference evidence="7 8" key="1">
    <citation type="submission" date="2020-08" db="EMBL/GenBank/DDBJ databases">
        <title>Genomic Encyclopedia of Type Strains, Phase IV (KMG-IV): sequencing the most valuable type-strain genomes for metagenomic binning, comparative biology and taxonomic classification.</title>
        <authorList>
            <person name="Goeker M."/>
        </authorList>
    </citation>
    <scope>NUCLEOTIDE SEQUENCE [LARGE SCALE GENOMIC DNA]</scope>
    <source>
        <strain evidence="7 8">DSM 101730</strain>
    </source>
</reference>
<keyword evidence="3" id="KW-0274">FAD</keyword>
<evidence type="ECO:0000313" key="8">
    <source>
        <dbReference type="Proteomes" id="UP000549457"/>
    </source>
</evidence>
<evidence type="ECO:0000256" key="5">
    <source>
        <dbReference type="ARBA" id="ARBA00037941"/>
    </source>
</evidence>
<sequence>MERTDAIVVGAGVIGLAVARALAQSGREVIVLERERLIGSHTSARNSEVIHAGIYYPKGSVKAALCVRGRRMLYDYAASRGVPHRRIGKIIVATEPEQEGALAGIAAAADGNGVEAMRPLSRADLAAMEPALRASAGLLSGSTGIIDSHALMLSLQGEIEDAGGAIALETRFIAARPGAGGFVVEAESGPAGRAERVTLETSILVNAAGLFAGEAGAAIDGLVPPFRREVFYCKGNYFSVSGRVPFDHLIYPIPERDGLGVHLTIDMGGKGKFGPDTEWIEGIDYSLDPRRGDGFYAAIRRYWPTLQDGALSPDYTGIRPKLAPAGGAATDFTIEGPETHGLPGLLNLYGIESPGLTSSLAIAEAGVGLLEG</sequence>
<dbReference type="AlphaFoldDB" id="A0A840SZ57"/>
<dbReference type="RefSeq" id="WP_184154987.1">
    <property type="nucleotide sequence ID" value="NZ_JACHFM010000007.1"/>
</dbReference>
<gene>
    <name evidence="7" type="ORF">HNP73_004351</name>
</gene>
<dbReference type="EMBL" id="JACHFM010000007">
    <property type="protein sequence ID" value="MBB5224381.1"/>
    <property type="molecule type" value="Genomic_DNA"/>
</dbReference>
<dbReference type="PANTHER" id="PTHR43104:SF4">
    <property type="entry name" value="L-2-HYDROXYGLUTARATE DEHYDROGENASE, MITOCHONDRIAL"/>
    <property type="match status" value="1"/>
</dbReference>